<reference evidence="2 3" key="1">
    <citation type="submission" date="2018-03" db="EMBL/GenBank/DDBJ databases">
        <title>Genomes of Pezizomycetes fungi and the evolution of truffles.</title>
        <authorList>
            <person name="Murat C."/>
            <person name="Payen T."/>
            <person name="Noel B."/>
            <person name="Kuo A."/>
            <person name="Martin F.M."/>
        </authorList>
    </citation>
    <scope>NUCLEOTIDE SEQUENCE [LARGE SCALE GENOMIC DNA]</scope>
    <source>
        <strain evidence="2">091103-1</strain>
    </source>
</reference>
<feature type="region of interest" description="Disordered" evidence="1">
    <location>
        <begin position="1"/>
        <end position="107"/>
    </location>
</feature>
<dbReference type="EMBL" id="PYWC01000121">
    <property type="protein sequence ID" value="PWW72048.1"/>
    <property type="molecule type" value="Genomic_DNA"/>
</dbReference>
<feature type="compositionally biased region" description="Basic residues" evidence="1">
    <location>
        <begin position="64"/>
        <end position="75"/>
    </location>
</feature>
<feature type="compositionally biased region" description="Acidic residues" evidence="1">
    <location>
        <begin position="363"/>
        <end position="378"/>
    </location>
</feature>
<organism evidence="2 3">
    <name type="scientific">Tuber magnatum</name>
    <name type="common">white Piedmont truffle</name>
    <dbReference type="NCBI Taxonomy" id="42249"/>
    <lineage>
        <taxon>Eukaryota</taxon>
        <taxon>Fungi</taxon>
        <taxon>Dikarya</taxon>
        <taxon>Ascomycota</taxon>
        <taxon>Pezizomycotina</taxon>
        <taxon>Pezizomycetes</taxon>
        <taxon>Pezizales</taxon>
        <taxon>Tuberaceae</taxon>
        <taxon>Tuber</taxon>
    </lineage>
</organism>
<accession>A0A317SD21</accession>
<dbReference type="Proteomes" id="UP000246991">
    <property type="component" value="Unassembled WGS sequence"/>
</dbReference>
<dbReference type="AlphaFoldDB" id="A0A317SD21"/>
<sequence>MATDRTDSPMPEYSEAPPYHMEEVASDDEAMEESAGNTPTALGFSDTTPISLSMTRSASSGSQRGRKNLPFHRGAKVPDLFRVGKGKEFPSRPNSPAPPSRGTVSKKEVDQLAARMGQAMANFAKGVAQTEDAQNIALSELSENDQQLAGEMEEIRQRIMSGEVLNQDDTKKWASKITSLEVGIRLAQNQFRSQVDAEMLEAASRQQRHEQISEQLHSNIGTTEQQSLNRDLLLEQEVDKLKSDRVGLQAELKQQQVNRTVDRELQRDMERRHEKELNTLKAQMMALMKGLDNQRTTASVVAAPSVVELPPIKSSPNGSKGKGPADSDRGPSRRNEIPEQRDGGNQGPPRPLQNVVGGAPDPGESDPGSDDDGSDWQNDDSSIIRDLRRRRKVWQLEEG</sequence>
<feature type="compositionally biased region" description="Polar residues" evidence="1">
    <location>
        <begin position="35"/>
        <end position="63"/>
    </location>
</feature>
<proteinExistence type="predicted"/>
<comment type="caution">
    <text evidence="2">The sequence shown here is derived from an EMBL/GenBank/DDBJ whole genome shotgun (WGS) entry which is preliminary data.</text>
</comment>
<evidence type="ECO:0000313" key="3">
    <source>
        <dbReference type="Proteomes" id="UP000246991"/>
    </source>
</evidence>
<protein>
    <submittedName>
        <fullName evidence="2">Uncharacterized protein</fullName>
    </submittedName>
</protein>
<keyword evidence="3" id="KW-1185">Reference proteome</keyword>
<gene>
    <name evidence="2" type="ORF">C7212DRAFT_366837</name>
</gene>
<name>A0A317SD21_9PEZI</name>
<evidence type="ECO:0000313" key="2">
    <source>
        <dbReference type="EMBL" id="PWW72048.1"/>
    </source>
</evidence>
<evidence type="ECO:0000256" key="1">
    <source>
        <dbReference type="SAM" id="MobiDB-lite"/>
    </source>
</evidence>
<feature type="compositionally biased region" description="Basic and acidic residues" evidence="1">
    <location>
        <begin position="323"/>
        <end position="342"/>
    </location>
</feature>
<feature type="region of interest" description="Disordered" evidence="1">
    <location>
        <begin position="309"/>
        <end position="384"/>
    </location>
</feature>